<dbReference type="SUPFAM" id="SSF51735">
    <property type="entry name" value="NAD(P)-binding Rossmann-fold domains"/>
    <property type="match status" value="1"/>
</dbReference>
<feature type="compositionally biased region" description="Basic and acidic residues" evidence="2">
    <location>
        <begin position="433"/>
        <end position="442"/>
    </location>
</feature>
<name>A0A3A9ZHZ8_9ACTN</name>
<dbReference type="EMBL" id="RBAL01000001">
    <property type="protein sequence ID" value="RKN46896.1"/>
    <property type="molecule type" value="Genomic_DNA"/>
</dbReference>
<keyword evidence="1" id="KW-0521">NADP</keyword>
<evidence type="ECO:0000256" key="1">
    <source>
        <dbReference type="ARBA" id="ARBA00022857"/>
    </source>
</evidence>
<dbReference type="InterPro" id="IPR020843">
    <property type="entry name" value="ER"/>
</dbReference>
<evidence type="ECO:0000313" key="5">
    <source>
        <dbReference type="Proteomes" id="UP000272474"/>
    </source>
</evidence>
<dbReference type="SUPFAM" id="SSF50129">
    <property type="entry name" value="GroES-like"/>
    <property type="match status" value="1"/>
</dbReference>
<feature type="compositionally biased region" description="Gly residues" evidence="2">
    <location>
        <begin position="406"/>
        <end position="423"/>
    </location>
</feature>
<evidence type="ECO:0000313" key="4">
    <source>
        <dbReference type="EMBL" id="RKN46896.1"/>
    </source>
</evidence>
<dbReference type="Pfam" id="PF08240">
    <property type="entry name" value="ADH_N"/>
    <property type="match status" value="1"/>
</dbReference>
<dbReference type="InterPro" id="IPR036291">
    <property type="entry name" value="NAD(P)-bd_dom_sf"/>
</dbReference>
<evidence type="ECO:0000259" key="3">
    <source>
        <dbReference type="SMART" id="SM00829"/>
    </source>
</evidence>
<proteinExistence type="predicted"/>
<sequence length="442" mass="43962">MGRGGGPGGSPAARGPAEQADRRKRRAEPEGSSHVRSPAPFASAAPAVPGGRAHGPPGGPPRGGGGRVRAAWYERQGPAGRVLTVGELPDPVPVAGEVRVRLAAAGVNAADVDRRSGRDGRPMREPLVVPGQDGAGVVDLVGPGVPKARLGERVWVYFAARGKAFGTSAEYVVVPAAQAVPLPEAASFETGAALGLPALAAHHALFCAGQVRGRAVLVPGGGRAAGRCAVELAARAGALVLATAAGEEERRAARRSGADHVLEEGDGEPGRLARAVLGLVPGGVDLVVDAALGDHLPWAAAVLARRGTLVGHGPGSLPEPALPLAELRARQATLRLLDVLETPPGELRAAVAHLGRLLAAGALAQPIAARHPLAAAAAAHEEVERGAGLGAVLLLPRAGATDEGEGGGSGGAPGAGPGAGAGEGPKAWNRPPEAGREPGPRP</sequence>
<reference evidence="4 5" key="1">
    <citation type="journal article" date="2014" name="Int. J. Syst. Evol. Microbiol.">
        <title>Streptomyces hoynatensis sp. nov., isolated from deep marine sediment.</title>
        <authorList>
            <person name="Veyisoglu A."/>
            <person name="Sahin N."/>
        </authorList>
    </citation>
    <scope>NUCLEOTIDE SEQUENCE [LARGE SCALE GENOMIC DNA]</scope>
    <source>
        <strain evidence="4 5">KCTC 29097</strain>
    </source>
</reference>
<dbReference type="AlphaFoldDB" id="A0A3A9ZHZ8"/>
<dbReference type="PANTHER" id="PTHR44154:SF1">
    <property type="entry name" value="QUINONE OXIDOREDUCTASE"/>
    <property type="match status" value="1"/>
</dbReference>
<dbReference type="SMART" id="SM00829">
    <property type="entry name" value="PKS_ER"/>
    <property type="match status" value="1"/>
</dbReference>
<dbReference type="Gene3D" id="3.90.180.10">
    <property type="entry name" value="Medium-chain alcohol dehydrogenases, catalytic domain"/>
    <property type="match status" value="1"/>
</dbReference>
<feature type="region of interest" description="Disordered" evidence="2">
    <location>
        <begin position="399"/>
        <end position="442"/>
    </location>
</feature>
<dbReference type="Pfam" id="PF13602">
    <property type="entry name" value="ADH_zinc_N_2"/>
    <property type="match status" value="1"/>
</dbReference>
<dbReference type="InterPro" id="IPR011032">
    <property type="entry name" value="GroES-like_sf"/>
</dbReference>
<accession>A0A3A9ZHZ8</accession>
<dbReference type="InterPro" id="IPR051603">
    <property type="entry name" value="Zinc-ADH_QOR/CCCR"/>
</dbReference>
<keyword evidence="5" id="KW-1185">Reference proteome</keyword>
<dbReference type="PANTHER" id="PTHR44154">
    <property type="entry name" value="QUINONE OXIDOREDUCTASE"/>
    <property type="match status" value="1"/>
</dbReference>
<gene>
    <name evidence="4" type="ORF">D7294_01405</name>
</gene>
<dbReference type="GO" id="GO:0016491">
    <property type="term" value="F:oxidoreductase activity"/>
    <property type="evidence" value="ECO:0007669"/>
    <property type="project" value="InterPro"/>
</dbReference>
<protein>
    <submittedName>
        <fullName evidence="4">NADPH:quinone reductase</fullName>
    </submittedName>
</protein>
<dbReference type="Gene3D" id="3.40.50.720">
    <property type="entry name" value="NAD(P)-binding Rossmann-like Domain"/>
    <property type="match status" value="1"/>
</dbReference>
<comment type="caution">
    <text evidence="4">The sequence shown here is derived from an EMBL/GenBank/DDBJ whole genome shotgun (WGS) entry which is preliminary data.</text>
</comment>
<feature type="domain" description="Enoyl reductase (ER)" evidence="3">
    <location>
        <begin position="80"/>
        <end position="394"/>
    </location>
</feature>
<dbReference type="Proteomes" id="UP000272474">
    <property type="component" value="Unassembled WGS sequence"/>
</dbReference>
<evidence type="ECO:0000256" key="2">
    <source>
        <dbReference type="SAM" id="MobiDB-lite"/>
    </source>
</evidence>
<feature type="compositionally biased region" description="Low complexity" evidence="2">
    <location>
        <begin position="37"/>
        <end position="55"/>
    </location>
</feature>
<feature type="region of interest" description="Disordered" evidence="2">
    <location>
        <begin position="1"/>
        <end position="68"/>
    </location>
</feature>
<dbReference type="InterPro" id="IPR013154">
    <property type="entry name" value="ADH-like_N"/>
</dbReference>
<organism evidence="4 5">
    <name type="scientific">Streptomyces hoynatensis</name>
    <dbReference type="NCBI Taxonomy" id="1141874"/>
    <lineage>
        <taxon>Bacteria</taxon>
        <taxon>Bacillati</taxon>
        <taxon>Actinomycetota</taxon>
        <taxon>Actinomycetes</taxon>
        <taxon>Kitasatosporales</taxon>
        <taxon>Streptomycetaceae</taxon>
        <taxon>Streptomyces</taxon>
    </lineage>
</organism>